<dbReference type="PANTHER" id="PTHR18968:SF9">
    <property type="entry name" value="3D-(3,5_4)-TRIHYDROXYCYCLOHEXANE-1,2-DIONE HYDROLASE"/>
    <property type="match status" value="1"/>
</dbReference>
<evidence type="ECO:0000256" key="2">
    <source>
        <dbReference type="ARBA" id="ARBA00023052"/>
    </source>
</evidence>
<evidence type="ECO:0000256" key="1">
    <source>
        <dbReference type="ARBA" id="ARBA00007812"/>
    </source>
</evidence>
<dbReference type="InterPro" id="IPR045229">
    <property type="entry name" value="TPP_enz"/>
</dbReference>
<proteinExistence type="inferred from homology"/>
<organism evidence="7 8">
    <name type="scientific">Pseudonocardia nematodicida</name>
    <dbReference type="NCBI Taxonomy" id="1206997"/>
    <lineage>
        <taxon>Bacteria</taxon>
        <taxon>Bacillati</taxon>
        <taxon>Actinomycetota</taxon>
        <taxon>Actinomycetes</taxon>
        <taxon>Pseudonocardiales</taxon>
        <taxon>Pseudonocardiaceae</taxon>
        <taxon>Pseudonocardia</taxon>
    </lineage>
</organism>
<dbReference type="Gene3D" id="3.40.50.1220">
    <property type="entry name" value="TPP-binding domain"/>
    <property type="match status" value="1"/>
</dbReference>
<comment type="caution">
    <text evidence="7">The sequence shown here is derived from an EMBL/GenBank/DDBJ whole genome shotgun (WGS) entry which is preliminary data.</text>
</comment>
<dbReference type="SUPFAM" id="SSF52467">
    <property type="entry name" value="DHS-like NAD/FAD-binding domain"/>
    <property type="match status" value="1"/>
</dbReference>
<dbReference type="InterPro" id="IPR029035">
    <property type="entry name" value="DHS-like_NAD/FAD-binding_dom"/>
</dbReference>
<dbReference type="InterPro" id="IPR029061">
    <property type="entry name" value="THDP-binding"/>
</dbReference>
<feature type="domain" description="Thiamine pyrophosphate enzyme central" evidence="4">
    <location>
        <begin position="232"/>
        <end position="363"/>
    </location>
</feature>
<feature type="domain" description="Thiamine pyrophosphate enzyme TPP-binding" evidence="5">
    <location>
        <begin position="438"/>
        <end position="587"/>
    </location>
</feature>
<evidence type="ECO:0000256" key="3">
    <source>
        <dbReference type="RuleBase" id="RU362132"/>
    </source>
</evidence>
<evidence type="ECO:0000259" key="6">
    <source>
        <dbReference type="Pfam" id="PF02776"/>
    </source>
</evidence>
<evidence type="ECO:0000313" key="8">
    <source>
        <dbReference type="Proteomes" id="UP001494902"/>
    </source>
</evidence>
<dbReference type="InterPro" id="IPR011766">
    <property type="entry name" value="TPP_enzyme_TPP-bd"/>
</dbReference>
<dbReference type="Proteomes" id="UP001494902">
    <property type="component" value="Unassembled WGS sequence"/>
</dbReference>
<dbReference type="PANTHER" id="PTHR18968">
    <property type="entry name" value="THIAMINE PYROPHOSPHATE ENZYMES"/>
    <property type="match status" value="1"/>
</dbReference>
<dbReference type="Pfam" id="PF02776">
    <property type="entry name" value="TPP_enzyme_N"/>
    <property type="match status" value="1"/>
</dbReference>
<evidence type="ECO:0000259" key="5">
    <source>
        <dbReference type="Pfam" id="PF02775"/>
    </source>
</evidence>
<dbReference type="SUPFAM" id="SSF52518">
    <property type="entry name" value="Thiamin diphosphate-binding fold (THDP-binding)"/>
    <property type="match status" value="2"/>
</dbReference>
<dbReference type="Gene3D" id="3.40.50.970">
    <property type="match status" value="2"/>
</dbReference>
<evidence type="ECO:0000313" key="7">
    <source>
        <dbReference type="EMBL" id="MEQ3552735.1"/>
    </source>
</evidence>
<evidence type="ECO:0000259" key="4">
    <source>
        <dbReference type="Pfam" id="PF00205"/>
    </source>
</evidence>
<protein>
    <submittedName>
        <fullName evidence="7">Thiamine pyrophosphate-dependent enzyme</fullName>
    </submittedName>
</protein>
<feature type="domain" description="Thiamine pyrophosphate enzyme N-terminal TPP-binding" evidence="6">
    <location>
        <begin position="34"/>
        <end position="146"/>
    </location>
</feature>
<keyword evidence="8" id="KW-1185">Reference proteome</keyword>
<name>A0ABV1KE49_9PSEU</name>
<dbReference type="InterPro" id="IPR012001">
    <property type="entry name" value="Thiamin_PyroP_enz_TPP-bd_dom"/>
</dbReference>
<gene>
    <name evidence="7" type="ORF">WIS52_19885</name>
</gene>
<dbReference type="EMBL" id="JBEDNQ010000008">
    <property type="protein sequence ID" value="MEQ3552735.1"/>
    <property type="molecule type" value="Genomic_DNA"/>
</dbReference>
<keyword evidence="2 3" id="KW-0786">Thiamine pyrophosphate</keyword>
<dbReference type="InterPro" id="IPR012000">
    <property type="entry name" value="Thiamin_PyroP_enz_cen_dom"/>
</dbReference>
<dbReference type="RefSeq" id="WP_349299805.1">
    <property type="nucleotide sequence ID" value="NZ_JBEDNQ010000008.1"/>
</dbReference>
<reference evidence="7 8" key="1">
    <citation type="submission" date="2024-03" db="EMBL/GenBank/DDBJ databases">
        <title>Draft genome sequence of Pseudonocardia nematodicida JCM 31783.</title>
        <authorList>
            <person name="Butdee W."/>
            <person name="Duangmal K."/>
        </authorList>
    </citation>
    <scope>NUCLEOTIDE SEQUENCE [LARGE SCALE GENOMIC DNA]</scope>
    <source>
        <strain evidence="7 8">JCM 31783</strain>
    </source>
</reference>
<dbReference type="Pfam" id="PF02775">
    <property type="entry name" value="TPP_enzyme_C"/>
    <property type="match status" value="1"/>
</dbReference>
<dbReference type="CDD" id="cd00568">
    <property type="entry name" value="TPP_enzymes"/>
    <property type="match status" value="1"/>
</dbReference>
<sequence length="623" mass="65588">MADDRSTRAAAVAAAGGVADALRAGTLPGRAAVTLAESVVLGLLAQGVHRWVGVFGHGSTDIAEVLRTYEAAGALRTHAVRNEVEAAHIATALRWVTGEKAAVITSIGPGALQALAGSLAAASDGVGVWHVYADETTEAEGPNMQQIPGGPQESFLRIASAMGPAYTLHTAWALPEALRRGLDTVDHPHAARPFYLLVPINTQPQVLDLNLAVLPTVPPPPLGAAADDGRFAAAARTLLDAERVVVKIGCGARGCGAELDELLALVDGVAVPTPIATGTLPYAHPRNMTVGGSKGSISGNFAMEEAEVLLAVGTRPVCQADMSRTGYPKVHGVVNVNADLAAATHYANTLALVGDARATLRRLIEELRALGARPQDLTSAWAQACVAGKNEWDDFKRLRYDSPTLHDEVWGREVLTQPAAIELVTRWARGNDAVCFFDAGDVQANGFQIVEDDRPGRTVTETGASYMGFSASALVATGIAETPFFGVALTGDGSFSMNPQVLIDGVEHDARGVIVLFDNRRQGAISSLQRAQYGVDYATNDQVAVDYRALADAVHGVLALDGGHSLAELETALNKARAHEGLSLIHVPVYFGEHELGGLGSFGRWNVGNWVADTQELRHRLEL</sequence>
<dbReference type="Pfam" id="PF00205">
    <property type="entry name" value="TPP_enzyme_M"/>
    <property type="match status" value="1"/>
</dbReference>
<accession>A0ABV1KE49</accession>
<comment type="similarity">
    <text evidence="1 3">Belongs to the TPP enzyme family.</text>
</comment>